<keyword evidence="3" id="KW-1185">Reference proteome</keyword>
<feature type="region of interest" description="Disordered" evidence="1">
    <location>
        <begin position="347"/>
        <end position="374"/>
    </location>
</feature>
<dbReference type="AlphaFoldDB" id="A0AAD6ET67"/>
<feature type="compositionally biased region" description="Acidic residues" evidence="1">
    <location>
        <begin position="236"/>
        <end position="250"/>
    </location>
</feature>
<reference evidence="2 3" key="1">
    <citation type="journal article" date="2022" name="Cell">
        <title>Repeat-based holocentromeres influence genome architecture and karyotype evolution.</title>
        <authorList>
            <person name="Hofstatter P.G."/>
            <person name="Thangavel G."/>
            <person name="Lux T."/>
            <person name="Neumann P."/>
            <person name="Vondrak T."/>
            <person name="Novak P."/>
            <person name="Zhang M."/>
            <person name="Costa L."/>
            <person name="Castellani M."/>
            <person name="Scott A."/>
            <person name="Toegelov H."/>
            <person name="Fuchs J."/>
            <person name="Mata-Sucre Y."/>
            <person name="Dias Y."/>
            <person name="Vanzela A.L.L."/>
            <person name="Huettel B."/>
            <person name="Almeida C.C.S."/>
            <person name="Simkova H."/>
            <person name="Souza G."/>
            <person name="Pedrosa-Harand A."/>
            <person name="Macas J."/>
            <person name="Mayer K.F.X."/>
            <person name="Houben A."/>
            <person name="Marques A."/>
        </authorList>
    </citation>
    <scope>NUCLEOTIDE SEQUENCE [LARGE SCALE GENOMIC DNA]</scope>
    <source>
        <strain evidence="2">RhyTen1mFocal</strain>
    </source>
</reference>
<evidence type="ECO:0000313" key="3">
    <source>
        <dbReference type="Proteomes" id="UP001210211"/>
    </source>
</evidence>
<comment type="caution">
    <text evidence="2">The sequence shown here is derived from an EMBL/GenBank/DDBJ whole genome shotgun (WGS) entry which is preliminary data.</text>
</comment>
<dbReference type="InterPro" id="IPR013083">
    <property type="entry name" value="Znf_RING/FYVE/PHD"/>
</dbReference>
<name>A0AAD6ET67_9POAL</name>
<sequence length="374" mass="42157">MCRLCTWFWKMARIPRSRRLAGRHIRSASYPAIPLYRFKAGKPINSAQTLKKVISHKKKRCDWEDATCSVCMEYPHNAVLLLCSSHEKGCRPYMCGTSYRHSNCLDQFKKASSKSCGLGSQAWTGSEKPGSLELTCPLCRGQVKGWTVVEPARKYLDNKRRTCMQEGCSFVGTYRELRKHVKVEHPSAKPREVDPAMEQKWRTLEHERERQDVISTIRSSMPRAVVFGDYVIEMGESDEDNDDDSYDEEGPLGNEAGDRAGVDGARRGVNRSILYFFLREGARFMRFNNDNENREESAGFGLAPATGNNTADLASAYSLDGDDDDDEDDDDVDDAVEVVNGFMGHARGVGPFGSERRRRRRRRSRGGIGFVGPA</sequence>
<dbReference type="PANTHER" id="PTHR31197:SF12">
    <property type="entry name" value="OS02G0770600 PROTEIN"/>
    <property type="match status" value="1"/>
</dbReference>
<evidence type="ECO:0000313" key="2">
    <source>
        <dbReference type="EMBL" id="KAJ3700287.1"/>
    </source>
</evidence>
<gene>
    <name evidence="2" type="ORF">LUZ61_003992</name>
</gene>
<dbReference type="Pfam" id="PF07800">
    <property type="entry name" value="DUF1644"/>
    <property type="match status" value="1"/>
</dbReference>
<dbReference type="EMBL" id="JAMRDG010000001">
    <property type="protein sequence ID" value="KAJ3700287.1"/>
    <property type="molecule type" value="Genomic_DNA"/>
</dbReference>
<dbReference type="InterPro" id="IPR012866">
    <property type="entry name" value="DUF1644"/>
</dbReference>
<protein>
    <submittedName>
        <fullName evidence="2">Uncharacterized protein</fullName>
    </submittedName>
</protein>
<feature type="compositionally biased region" description="Basic residues" evidence="1">
    <location>
        <begin position="356"/>
        <end position="365"/>
    </location>
</feature>
<proteinExistence type="predicted"/>
<dbReference type="Gene3D" id="3.30.40.10">
    <property type="entry name" value="Zinc/RING finger domain, C3HC4 (zinc finger)"/>
    <property type="match status" value="1"/>
</dbReference>
<dbReference type="Proteomes" id="UP001210211">
    <property type="component" value="Unassembled WGS sequence"/>
</dbReference>
<feature type="region of interest" description="Disordered" evidence="1">
    <location>
        <begin position="236"/>
        <end position="263"/>
    </location>
</feature>
<evidence type="ECO:0000256" key="1">
    <source>
        <dbReference type="SAM" id="MobiDB-lite"/>
    </source>
</evidence>
<dbReference type="PANTHER" id="PTHR31197">
    <property type="entry name" value="OS01G0612600 PROTEIN"/>
    <property type="match status" value="1"/>
</dbReference>
<organism evidence="2 3">
    <name type="scientific">Rhynchospora tenuis</name>
    <dbReference type="NCBI Taxonomy" id="198213"/>
    <lineage>
        <taxon>Eukaryota</taxon>
        <taxon>Viridiplantae</taxon>
        <taxon>Streptophyta</taxon>
        <taxon>Embryophyta</taxon>
        <taxon>Tracheophyta</taxon>
        <taxon>Spermatophyta</taxon>
        <taxon>Magnoliopsida</taxon>
        <taxon>Liliopsida</taxon>
        <taxon>Poales</taxon>
        <taxon>Cyperaceae</taxon>
        <taxon>Cyperoideae</taxon>
        <taxon>Rhynchosporeae</taxon>
        <taxon>Rhynchospora</taxon>
    </lineage>
</organism>
<accession>A0AAD6ET67</accession>